<organism evidence="2 3">
    <name type="scientific">Acidisarcina polymorpha</name>
    <dbReference type="NCBI Taxonomy" id="2211140"/>
    <lineage>
        <taxon>Bacteria</taxon>
        <taxon>Pseudomonadati</taxon>
        <taxon>Acidobacteriota</taxon>
        <taxon>Terriglobia</taxon>
        <taxon>Terriglobales</taxon>
        <taxon>Acidobacteriaceae</taxon>
        <taxon>Acidisarcina</taxon>
    </lineage>
</organism>
<feature type="chain" id="PRO_5016265784" description="Lipoprotein" evidence="1">
    <location>
        <begin position="21"/>
        <end position="411"/>
    </location>
</feature>
<accession>A0A2Z5GC45</accession>
<dbReference type="EMBL" id="CP030844">
    <property type="protein sequence ID" value="AXC16367.1"/>
    <property type="molecule type" value="Genomic_DNA"/>
</dbReference>
<keyword evidence="1" id="KW-0732">Signal</keyword>
<dbReference type="InterPro" id="IPR046713">
    <property type="entry name" value="DUF6786"/>
</dbReference>
<reference evidence="2 3" key="1">
    <citation type="journal article" date="2018" name="Front. Microbiol.">
        <title>Hydrolytic Capabilities as a Key to Environmental Success: Chitinolytic and Cellulolytic Acidobacteria From Acidic Sub-arctic Soils and Boreal Peatlands.</title>
        <authorList>
            <person name="Belova S.E."/>
            <person name="Ravin N.V."/>
            <person name="Pankratov T.A."/>
            <person name="Rakitin A.L."/>
            <person name="Ivanova A.A."/>
            <person name="Beletsky A.V."/>
            <person name="Mardanov A.V."/>
            <person name="Sinninghe Damste J.S."/>
            <person name="Dedysh S.N."/>
        </authorList>
    </citation>
    <scope>NUCLEOTIDE SEQUENCE [LARGE SCALE GENOMIC DNA]</scope>
    <source>
        <strain evidence="2 3">SBC82</strain>
        <plasmid evidence="3">pacpol3</plasmid>
    </source>
</reference>
<sequence length="411" mass="44419">MNRSMICVAAAAAYFASSFAGQLLFAQGSPNDTFRDAVSLVNQHGHVIVLSGAEGGASIAVWPAMQGRVLTSSATGPDGRGFGWVNRDLIESGKVQEHINAVGGEDRLWLGPEGGQFSVFFAHGQPFDLAHWYTPAPIDTEPFDVVRQEKSSITLRKTFHLSNYSGTNFDVEINREVRLLTTPEVWKDLGIEAADNVKVVGFESNNKLTNMAATGWSKTTGVLSLWVLGQFQSTPDSTIILPIRSGPTAELGIPVTTDYFGPVPADRISVRSDSVFFKADSNYRAKLGLSPRRSKGLMGSYDATNHVLTIVQFTQPPNVTEYVNSAWKIQQDPYSGDVANCYNDGIPAPGKPQLGKFFEMESSSPAAALAPHASVEHTQRTIHLVGDSTTLDHIAQATLGVRLAEVVAFHP</sequence>
<keyword evidence="2" id="KW-0614">Plasmid</keyword>
<gene>
    <name evidence="2" type="ORF">ACPOL_7177</name>
</gene>
<geneLocation type="plasmid" evidence="3">
    <name>pacpol3</name>
</geneLocation>
<dbReference type="KEGG" id="abas:ACPOL_7177"/>
<feature type="signal peptide" evidence="1">
    <location>
        <begin position="1"/>
        <end position="20"/>
    </location>
</feature>
<dbReference type="OrthoDB" id="1113889at2"/>
<dbReference type="AlphaFoldDB" id="A0A2Z5GC45"/>
<name>A0A2Z5GC45_9BACT</name>
<evidence type="ECO:0008006" key="4">
    <source>
        <dbReference type="Google" id="ProtNLM"/>
    </source>
</evidence>
<evidence type="ECO:0000313" key="3">
    <source>
        <dbReference type="Proteomes" id="UP000253606"/>
    </source>
</evidence>
<keyword evidence="3" id="KW-1185">Reference proteome</keyword>
<protein>
    <recommendedName>
        <fullName evidence="4">Lipoprotein</fullName>
    </recommendedName>
</protein>
<dbReference type="Proteomes" id="UP000253606">
    <property type="component" value="Plasmid pACPOL3"/>
</dbReference>
<proteinExistence type="predicted"/>
<evidence type="ECO:0000256" key="1">
    <source>
        <dbReference type="SAM" id="SignalP"/>
    </source>
</evidence>
<dbReference type="RefSeq" id="WP_114211508.1">
    <property type="nucleotide sequence ID" value="NZ_CP030844.1"/>
</dbReference>
<evidence type="ECO:0000313" key="2">
    <source>
        <dbReference type="EMBL" id="AXC16367.1"/>
    </source>
</evidence>
<dbReference type="Pfam" id="PF20583">
    <property type="entry name" value="DUF6786"/>
    <property type="match status" value="1"/>
</dbReference>